<feature type="transmembrane region" description="Helical" evidence="8">
    <location>
        <begin position="157"/>
        <end position="175"/>
    </location>
</feature>
<gene>
    <name evidence="9" type="ORF">RY831_24585</name>
</gene>
<accession>A0ABU6JF96</accession>
<evidence type="ECO:0000256" key="7">
    <source>
        <dbReference type="RuleBase" id="RU000477"/>
    </source>
</evidence>
<protein>
    <submittedName>
        <fullName evidence="9">Aquaporin</fullName>
    </submittedName>
</protein>
<dbReference type="Gene3D" id="1.20.1080.10">
    <property type="entry name" value="Glycerol uptake facilitator protein"/>
    <property type="match status" value="2"/>
</dbReference>
<dbReference type="RefSeq" id="WP_326509018.1">
    <property type="nucleotide sequence ID" value="NZ_JAWIIV010000028.1"/>
</dbReference>
<keyword evidence="5 8" id="KW-1133">Transmembrane helix</keyword>
<evidence type="ECO:0000256" key="6">
    <source>
        <dbReference type="ARBA" id="ARBA00023136"/>
    </source>
</evidence>
<dbReference type="EMBL" id="JAWIIV010000028">
    <property type="protein sequence ID" value="MEC4722345.1"/>
    <property type="molecule type" value="Genomic_DNA"/>
</dbReference>
<dbReference type="PANTHER" id="PTHR43829">
    <property type="entry name" value="AQUAPORIN OR AQUAGLYCEROPORIN RELATED"/>
    <property type="match status" value="1"/>
</dbReference>
<comment type="caution">
    <text evidence="9">The sequence shown here is derived from an EMBL/GenBank/DDBJ whole genome shotgun (WGS) entry which is preliminary data.</text>
</comment>
<dbReference type="Pfam" id="PF00230">
    <property type="entry name" value="MIP"/>
    <property type="match status" value="1"/>
</dbReference>
<feature type="transmembrane region" description="Helical" evidence="8">
    <location>
        <begin position="118"/>
        <end position="137"/>
    </location>
</feature>
<evidence type="ECO:0000256" key="2">
    <source>
        <dbReference type="ARBA" id="ARBA00006175"/>
    </source>
</evidence>
<dbReference type="PANTHER" id="PTHR43829:SF9">
    <property type="entry name" value="AQUAPORIN-9"/>
    <property type="match status" value="1"/>
</dbReference>
<evidence type="ECO:0000256" key="5">
    <source>
        <dbReference type="ARBA" id="ARBA00022989"/>
    </source>
</evidence>
<dbReference type="SUPFAM" id="SSF81338">
    <property type="entry name" value="Aquaporin-like"/>
    <property type="match status" value="1"/>
</dbReference>
<keyword evidence="4 7" id="KW-0812">Transmembrane</keyword>
<dbReference type="InterPro" id="IPR050363">
    <property type="entry name" value="MIP/Aquaporin"/>
</dbReference>
<evidence type="ECO:0000313" key="10">
    <source>
        <dbReference type="Proteomes" id="UP001352263"/>
    </source>
</evidence>
<evidence type="ECO:0000313" key="9">
    <source>
        <dbReference type="EMBL" id="MEC4722345.1"/>
    </source>
</evidence>
<feature type="transmembrane region" description="Helical" evidence="8">
    <location>
        <begin position="76"/>
        <end position="98"/>
    </location>
</feature>
<feature type="transmembrane region" description="Helical" evidence="8">
    <location>
        <begin position="181"/>
        <end position="202"/>
    </location>
</feature>
<evidence type="ECO:0000256" key="4">
    <source>
        <dbReference type="ARBA" id="ARBA00022692"/>
    </source>
</evidence>
<comment type="similarity">
    <text evidence="2 7">Belongs to the MIP/aquaporin (TC 1.A.8) family.</text>
</comment>
<comment type="subcellular location">
    <subcellularLocation>
        <location evidence="1">Membrane</location>
        <topology evidence="1">Multi-pass membrane protein</topology>
    </subcellularLocation>
</comment>
<proteinExistence type="inferred from homology"/>
<sequence>MTYQFPPLRLASVPLHFYSRMETHEDIARIRIEMSLLRQLAAETLGAALLTAISIGSSMTALYLESSPMAALMSGAIAGGLGLFALLACFGNISGAHFNPVLSLSESWRGGLSPPSTAAYIAAQCIGAFAGVAAAHFMFNAPLFEAATIARSGPSQWASEFIATFSLIGICIGASRHRSDILPYAVCCYVIAALLFTPSAAFMNPAITLAKAATASPTGIRPSDVPGFVLAQLCGGMSATWLFQWLYPTCPVRHAKHIADLPSLMPVTDALPKSR</sequence>
<dbReference type="InterPro" id="IPR023271">
    <property type="entry name" value="Aquaporin-like"/>
</dbReference>
<keyword evidence="6 8" id="KW-0472">Membrane</keyword>
<evidence type="ECO:0000256" key="3">
    <source>
        <dbReference type="ARBA" id="ARBA00022448"/>
    </source>
</evidence>
<organism evidence="9 10">
    <name type="scientific">Noviherbaspirillum album</name>
    <dbReference type="NCBI Taxonomy" id="3080276"/>
    <lineage>
        <taxon>Bacteria</taxon>
        <taxon>Pseudomonadati</taxon>
        <taxon>Pseudomonadota</taxon>
        <taxon>Betaproteobacteria</taxon>
        <taxon>Burkholderiales</taxon>
        <taxon>Oxalobacteraceae</taxon>
        <taxon>Noviherbaspirillum</taxon>
    </lineage>
</organism>
<reference evidence="9 10" key="1">
    <citation type="submission" date="2023-10" db="EMBL/GenBank/DDBJ databases">
        <title>Noviherbaspirillum sp. CPCC 100848 genome assembly.</title>
        <authorList>
            <person name="Li X.Y."/>
            <person name="Fang X.M."/>
        </authorList>
    </citation>
    <scope>NUCLEOTIDE SEQUENCE [LARGE SCALE GENOMIC DNA]</scope>
    <source>
        <strain evidence="9 10">CPCC 100848</strain>
    </source>
</reference>
<keyword evidence="3 7" id="KW-0813">Transport</keyword>
<name>A0ABU6JF96_9BURK</name>
<feature type="transmembrane region" description="Helical" evidence="8">
    <location>
        <begin position="44"/>
        <end position="64"/>
    </location>
</feature>
<evidence type="ECO:0000256" key="1">
    <source>
        <dbReference type="ARBA" id="ARBA00004141"/>
    </source>
</evidence>
<dbReference type="Proteomes" id="UP001352263">
    <property type="component" value="Unassembled WGS sequence"/>
</dbReference>
<dbReference type="InterPro" id="IPR000425">
    <property type="entry name" value="MIP"/>
</dbReference>
<evidence type="ECO:0000256" key="8">
    <source>
        <dbReference type="SAM" id="Phobius"/>
    </source>
</evidence>
<dbReference type="PRINTS" id="PR00783">
    <property type="entry name" value="MINTRINSICP"/>
</dbReference>
<keyword evidence="10" id="KW-1185">Reference proteome</keyword>